<evidence type="ECO:0008006" key="3">
    <source>
        <dbReference type="Google" id="ProtNLM"/>
    </source>
</evidence>
<dbReference type="Proteomes" id="UP000064939">
    <property type="component" value="Chromosome"/>
</dbReference>
<dbReference type="AlphaFoldDB" id="A0A0N9V683"/>
<evidence type="ECO:0000313" key="1">
    <source>
        <dbReference type="EMBL" id="ALH94748.1"/>
    </source>
</evidence>
<sequence length="119" mass="14493">MELLLEQSRDIWANAFFTGNYDVLAQYEHDKFKVIYEQEGRVESNYTRYDRIAHAVKNGVWKPQNPDVEFEEFEFNRDETECQILIGLDKDKRLIQEHWIYDNGWKITELRFLKSKNHF</sequence>
<proteinExistence type="predicted"/>
<gene>
    <name evidence="1" type="ORF">AOY20_03930</name>
</gene>
<dbReference type="OrthoDB" id="8900350at2"/>
<organism evidence="1 2">
    <name type="scientific">Acinetobacter equi</name>
    <dbReference type="NCBI Taxonomy" id="1324350"/>
    <lineage>
        <taxon>Bacteria</taxon>
        <taxon>Pseudomonadati</taxon>
        <taxon>Pseudomonadota</taxon>
        <taxon>Gammaproteobacteria</taxon>
        <taxon>Moraxellales</taxon>
        <taxon>Moraxellaceae</taxon>
        <taxon>Acinetobacter</taxon>
    </lineage>
</organism>
<accession>A0A0N9V683</accession>
<dbReference type="STRING" id="1324350.AOY20_03930"/>
<reference evidence="1 2" key="1">
    <citation type="journal article" date="2015" name="Int. J. Syst. Evol. Microbiol.">
        <title>Acinetobacter equi sp. nov. isolated from horse faeces.</title>
        <authorList>
            <person name="Poppel M.T."/>
            <person name="Skiebe E."/>
            <person name="Laue M."/>
            <person name="Bergmann H."/>
            <person name="Ebersberger I."/>
            <person name="Garn T."/>
            <person name="Fruth A."/>
            <person name="Baumgardt S."/>
            <person name="Busse H.J."/>
            <person name="Wilharm G."/>
        </authorList>
    </citation>
    <scope>NUCLEOTIDE SEQUENCE [LARGE SCALE GENOMIC DNA]</scope>
    <source>
        <strain evidence="1 2">114</strain>
    </source>
</reference>
<dbReference type="KEGG" id="aei:AOY20_03930"/>
<dbReference type="EMBL" id="CP012808">
    <property type="protein sequence ID" value="ALH94748.1"/>
    <property type="molecule type" value="Genomic_DNA"/>
</dbReference>
<protein>
    <recommendedName>
        <fullName evidence="3">NTF2 fold immunity protein domain-containing protein</fullName>
    </recommendedName>
</protein>
<dbReference type="RefSeq" id="WP_054580648.1">
    <property type="nucleotide sequence ID" value="NZ_CP012808.1"/>
</dbReference>
<evidence type="ECO:0000313" key="2">
    <source>
        <dbReference type="Proteomes" id="UP000064939"/>
    </source>
</evidence>
<keyword evidence="2" id="KW-1185">Reference proteome</keyword>
<name>A0A0N9V683_9GAMM</name>